<dbReference type="NCBIfam" id="NF033503">
    <property type="entry name" value="LarB"/>
    <property type="match status" value="1"/>
</dbReference>
<dbReference type="EMBL" id="CP091871">
    <property type="protein sequence ID" value="WEU40431.1"/>
    <property type="molecule type" value="Genomic_DNA"/>
</dbReference>
<reference evidence="2" key="1">
    <citation type="journal article" date="2017" name="Nature">
        <title>Asgard archaea illuminate the origin of eukaryotic cellular complexity.</title>
        <authorList>
            <person name="Zaremba-Niedzwiedzka K."/>
            <person name="Caceres E.F."/>
            <person name="Saw J.H."/>
            <person name="Backstrom D."/>
            <person name="Juzokaite L."/>
            <person name="Vancaester E."/>
            <person name="Seitz K.W."/>
            <person name="Anantharaman K."/>
            <person name="Starnawski P."/>
            <person name="Kjeldsen K.U."/>
            <person name="Scott M.B."/>
            <person name="Nunoura T."/>
            <person name="Banfield J.F."/>
            <person name="Schramm A."/>
            <person name="Baker B.J."/>
            <person name="Spang A."/>
            <person name="Ettema T.J.G."/>
        </authorList>
    </citation>
    <scope>NUCLEOTIDE SEQUENCE</scope>
    <source>
        <strain evidence="2">LCB_4</strain>
    </source>
</reference>
<dbReference type="Proteomes" id="UP000186851">
    <property type="component" value="Chromosome"/>
</dbReference>
<reference evidence="2" key="2">
    <citation type="journal article" date="2022" name="Nat. Microbiol.">
        <title>A closed Candidatus Odinarchaeum chromosome exposes Asgard archaeal viruses.</title>
        <authorList>
            <person name="Tamarit D."/>
            <person name="Caceres E.F."/>
            <person name="Krupovic M."/>
            <person name="Nijland R."/>
            <person name="Eme L."/>
            <person name="Robinson N.P."/>
            <person name="Ettema T.J.G."/>
        </authorList>
    </citation>
    <scope>NUCLEOTIDE SEQUENCE</scope>
    <source>
        <strain evidence="2">LCB_4</strain>
    </source>
</reference>
<organism evidence="2 3">
    <name type="scientific">Odinarchaeota yellowstonii (strain LCB_4)</name>
    <dbReference type="NCBI Taxonomy" id="1841599"/>
    <lineage>
        <taxon>Archaea</taxon>
        <taxon>Promethearchaeati</taxon>
        <taxon>Candidatus Odinarchaeota</taxon>
        <taxon>Candidatus Odinarchaeia</taxon>
        <taxon>Candidatus Odinarchaeales</taxon>
        <taxon>Candidatus Odinarchaeaceae</taxon>
        <taxon>Candidatus Odinarchaeum</taxon>
    </lineage>
</organism>
<evidence type="ECO:0000313" key="2">
    <source>
        <dbReference type="EMBL" id="WEU40431.1"/>
    </source>
</evidence>
<evidence type="ECO:0000259" key="1">
    <source>
        <dbReference type="SMART" id="SM01001"/>
    </source>
</evidence>
<feature type="domain" description="PurE" evidence="1">
    <location>
        <begin position="121"/>
        <end position="255"/>
    </location>
</feature>
<gene>
    <name evidence="2" type="primary">larB</name>
    <name evidence="2" type="ORF">OdinLCB4_000415</name>
</gene>
<protein>
    <submittedName>
        <fullName evidence="2">Nickel pincer cofactor biosynthesis protein LarB</fullName>
    </submittedName>
</protein>
<dbReference type="GO" id="GO:0006189">
    <property type="term" value="P:'de novo' IMP biosynthetic process"/>
    <property type="evidence" value="ECO:0007669"/>
    <property type="project" value="InterPro"/>
</dbReference>
<proteinExistence type="predicted"/>
<dbReference type="GO" id="GO:0016787">
    <property type="term" value="F:hydrolase activity"/>
    <property type="evidence" value="ECO:0007669"/>
    <property type="project" value="InterPro"/>
</dbReference>
<sequence>MNIKDILERYKRGQISLEEAEKLLKADAVEKIGEVAVIDVNRSVRKGVAEIILAEGKATSDLIEIIRVLDSKGRDIIISRLNKEQFEAVKSIIPEEKLILNEKARMIIVVNNKVRSSERKPTVGLITAGSSDIPVAEECRMILEYMNCTVISAYDVGVAGIHRLFPYIKKMIEADVACIVVAAGMEGALASVVAGLVDVPVIGVPVSTGYGEGGKGKAALYSMLQSCSTGLLVVNIDNGISAGICAALIAKKTVK</sequence>
<dbReference type="Gene3D" id="3.40.50.1970">
    <property type="match status" value="1"/>
</dbReference>
<dbReference type="SUPFAM" id="SSF52255">
    <property type="entry name" value="N5-CAIR mutase (phosphoribosylaminoimidazole carboxylase, PurE)"/>
    <property type="match status" value="1"/>
</dbReference>
<dbReference type="InterPro" id="IPR039476">
    <property type="entry name" value="P2CMN_synthase_LarB"/>
</dbReference>
<dbReference type="PANTHER" id="PTHR43064:SF1">
    <property type="entry name" value="SLL1489 PROTEIN"/>
    <property type="match status" value="1"/>
</dbReference>
<name>A0AAF0D2F1_ODILC</name>
<dbReference type="SMART" id="SM01001">
    <property type="entry name" value="AIRC"/>
    <property type="match status" value="1"/>
</dbReference>
<dbReference type="KEGG" id="oyw:OdinLCB4_000415"/>
<dbReference type="InterPro" id="IPR000031">
    <property type="entry name" value="PurE_dom"/>
</dbReference>
<evidence type="ECO:0000313" key="3">
    <source>
        <dbReference type="Proteomes" id="UP000186851"/>
    </source>
</evidence>
<dbReference type="AlphaFoldDB" id="A0AAF0D2F1"/>
<dbReference type="Pfam" id="PF00731">
    <property type="entry name" value="AIRC"/>
    <property type="match status" value="1"/>
</dbReference>
<accession>A0AAF0D2F1</accession>
<dbReference type="PANTHER" id="PTHR43064">
    <property type="entry name" value="PHOSPHORIBOSYLAMINOIMIDAZOLE CARBOXYLASE-RELATED"/>
    <property type="match status" value="1"/>
</dbReference>